<comment type="caution">
    <text evidence="2">The sequence shown here is derived from an EMBL/GenBank/DDBJ whole genome shotgun (WGS) entry which is preliminary data.</text>
</comment>
<dbReference type="PANTHER" id="PTHR12480:SF6">
    <property type="entry name" value="2-OXOGLUTARATE AND IRON-DEPENDENT OXYGENASE JMJD4"/>
    <property type="match status" value="1"/>
</dbReference>
<gene>
    <name evidence="2" type="ORF">THAOC_02699</name>
</gene>
<dbReference type="InterPro" id="IPR003347">
    <property type="entry name" value="JmjC_dom"/>
</dbReference>
<dbReference type="InterPro" id="IPR050910">
    <property type="entry name" value="JMJD6_ArgDemeth/LysHydrox"/>
</dbReference>
<dbReference type="Proteomes" id="UP000266841">
    <property type="component" value="Unassembled WGS sequence"/>
</dbReference>
<feature type="domain" description="JmjC" evidence="1">
    <location>
        <begin position="294"/>
        <end position="422"/>
    </location>
</feature>
<dbReference type="SUPFAM" id="SSF51197">
    <property type="entry name" value="Clavaminate synthase-like"/>
    <property type="match status" value="1"/>
</dbReference>
<dbReference type="SMART" id="SM00558">
    <property type="entry name" value="JmjC"/>
    <property type="match status" value="1"/>
</dbReference>
<dbReference type="GO" id="GO:0043565">
    <property type="term" value="F:sequence-specific DNA binding"/>
    <property type="evidence" value="ECO:0007669"/>
    <property type="project" value="TreeGrafter"/>
</dbReference>
<keyword evidence="3" id="KW-1185">Reference proteome</keyword>
<reference evidence="2 3" key="1">
    <citation type="journal article" date="2012" name="Genome Biol.">
        <title>Genome and low-iron response of an oceanic diatom adapted to chronic iron limitation.</title>
        <authorList>
            <person name="Lommer M."/>
            <person name="Specht M."/>
            <person name="Roy A.S."/>
            <person name="Kraemer L."/>
            <person name="Andreson R."/>
            <person name="Gutowska M.A."/>
            <person name="Wolf J."/>
            <person name="Bergner S.V."/>
            <person name="Schilhabel M.B."/>
            <person name="Klostermeier U.C."/>
            <person name="Beiko R.G."/>
            <person name="Rosenstiel P."/>
            <person name="Hippler M."/>
            <person name="Laroche J."/>
        </authorList>
    </citation>
    <scope>NUCLEOTIDE SEQUENCE [LARGE SCALE GENOMIC DNA]</scope>
    <source>
        <strain evidence="2 3">CCMP1005</strain>
    </source>
</reference>
<dbReference type="GO" id="GO:0016706">
    <property type="term" value="F:2-oxoglutarate-dependent dioxygenase activity"/>
    <property type="evidence" value="ECO:0007669"/>
    <property type="project" value="TreeGrafter"/>
</dbReference>
<proteinExistence type="predicted"/>
<dbReference type="PANTHER" id="PTHR12480">
    <property type="entry name" value="ARGININE DEMETHYLASE AND LYSYL-HYDROXYLASE JMJD"/>
    <property type="match status" value="1"/>
</dbReference>
<dbReference type="AlphaFoldDB" id="K0TA11"/>
<name>K0TA11_THAOC</name>
<evidence type="ECO:0000259" key="1">
    <source>
        <dbReference type="PROSITE" id="PS51184"/>
    </source>
</evidence>
<dbReference type="Gene3D" id="2.60.120.650">
    <property type="entry name" value="Cupin"/>
    <property type="match status" value="1"/>
</dbReference>
<sequence length="543" mass="60281">NVNVYPSVNDTATELSSVDKVDGLLPEMFVKATLPTPLASVSLRAACGCLGWGCSCPPRSLGALPTLHNTSGSLHTIIGNIGKRDDDEDEVKDDRLVDIYNLVDCPPSGSQQCPASNLRMLGLADAVDDIRLGLERLKTKRIRFTGHSPQTTPSHDRSDGLQAVRRNSGRRIPIDSLVVTQVEGGLQWRRVTSSAGCSDDEAALSFKRDYCARNVPCIISGLGDICFREVSSDETLVPVRVDAGIPEGLDAEGRAEECATEEMKLADWIEDCASRSQGRGYLKDWHLVQLLKSKSDSSKWSLYTTPDIFERDLLNSFLERYCGSDYKFVYWGPSGSRTKLHSDVLHSFSWSYNVVGRKKWTFYTPDTDGRVFSVIQEAGECIFVPSLWKHEVENLVQTLSINHNWVTSANIDLTWECLQSEMGSIEKELAAWGLPEDDWESREMMLKGCCGLNVTMLFLMILLELVELLNSLSGETVTDSSGEEYDCSVSIFRLENVFRSVLDEGSTIARIGAVLKSDNLARGIARYADETMQHIQVTYDGRV</sequence>
<dbReference type="GO" id="GO:0045905">
    <property type="term" value="P:positive regulation of translational termination"/>
    <property type="evidence" value="ECO:0007669"/>
    <property type="project" value="TreeGrafter"/>
</dbReference>
<accession>K0TA11</accession>
<evidence type="ECO:0000313" key="3">
    <source>
        <dbReference type="Proteomes" id="UP000266841"/>
    </source>
</evidence>
<dbReference type="GO" id="GO:0005634">
    <property type="term" value="C:nucleus"/>
    <property type="evidence" value="ECO:0007669"/>
    <property type="project" value="TreeGrafter"/>
</dbReference>
<dbReference type="EMBL" id="AGNL01002863">
    <property type="protein sequence ID" value="EJK75568.1"/>
    <property type="molecule type" value="Genomic_DNA"/>
</dbReference>
<organism evidence="2 3">
    <name type="scientific">Thalassiosira oceanica</name>
    <name type="common">Marine diatom</name>
    <dbReference type="NCBI Taxonomy" id="159749"/>
    <lineage>
        <taxon>Eukaryota</taxon>
        <taxon>Sar</taxon>
        <taxon>Stramenopiles</taxon>
        <taxon>Ochrophyta</taxon>
        <taxon>Bacillariophyta</taxon>
        <taxon>Coscinodiscophyceae</taxon>
        <taxon>Thalassiosirophycidae</taxon>
        <taxon>Thalassiosirales</taxon>
        <taxon>Thalassiosiraceae</taxon>
        <taxon>Thalassiosira</taxon>
    </lineage>
</organism>
<dbReference type="OrthoDB" id="203487at2759"/>
<evidence type="ECO:0000313" key="2">
    <source>
        <dbReference type="EMBL" id="EJK75568.1"/>
    </source>
</evidence>
<feature type="non-terminal residue" evidence="2">
    <location>
        <position position="1"/>
    </location>
</feature>
<dbReference type="GO" id="GO:0005737">
    <property type="term" value="C:cytoplasm"/>
    <property type="evidence" value="ECO:0007669"/>
    <property type="project" value="TreeGrafter"/>
</dbReference>
<dbReference type="PROSITE" id="PS51184">
    <property type="entry name" value="JMJC"/>
    <property type="match status" value="1"/>
</dbReference>
<dbReference type="eggNOG" id="KOG2131">
    <property type="taxonomic scope" value="Eukaryota"/>
</dbReference>
<protein>
    <recommendedName>
        <fullName evidence="1">JmjC domain-containing protein</fullName>
    </recommendedName>
</protein>